<dbReference type="GO" id="GO:0016887">
    <property type="term" value="F:ATP hydrolysis activity"/>
    <property type="evidence" value="ECO:0007669"/>
    <property type="project" value="InterPro"/>
</dbReference>
<evidence type="ECO:0000256" key="2">
    <source>
        <dbReference type="ARBA" id="ARBA00022741"/>
    </source>
</evidence>
<dbReference type="PANTHER" id="PTHR42794">
    <property type="entry name" value="HEMIN IMPORT ATP-BINDING PROTEIN HMUV"/>
    <property type="match status" value="1"/>
</dbReference>
<organism evidence="5 6">
    <name type="scientific">Segnochrobactrum spirostomi</name>
    <dbReference type="NCBI Taxonomy" id="2608987"/>
    <lineage>
        <taxon>Bacteria</taxon>
        <taxon>Pseudomonadati</taxon>
        <taxon>Pseudomonadota</taxon>
        <taxon>Alphaproteobacteria</taxon>
        <taxon>Hyphomicrobiales</taxon>
        <taxon>Segnochrobactraceae</taxon>
        <taxon>Segnochrobactrum</taxon>
    </lineage>
</organism>
<dbReference type="SUPFAM" id="SSF52540">
    <property type="entry name" value="P-loop containing nucleoside triphosphate hydrolases"/>
    <property type="match status" value="1"/>
</dbReference>
<dbReference type="AlphaFoldDB" id="A0A6A7Y4I6"/>
<keyword evidence="2" id="KW-0547">Nucleotide-binding</keyword>
<dbReference type="Gene3D" id="3.40.50.300">
    <property type="entry name" value="P-loop containing nucleotide triphosphate hydrolases"/>
    <property type="match status" value="1"/>
</dbReference>
<dbReference type="PANTHER" id="PTHR42794:SF2">
    <property type="entry name" value="ABC TRANSPORTER ATP-BINDING PROTEIN"/>
    <property type="match status" value="1"/>
</dbReference>
<dbReference type="EMBL" id="VWNA01000001">
    <property type="protein sequence ID" value="MQT12629.1"/>
    <property type="molecule type" value="Genomic_DNA"/>
</dbReference>
<proteinExistence type="inferred from homology"/>
<name>A0A6A7Y4I6_9HYPH</name>
<evidence type="ECO:0000313" key="5">
    <source>
        <dbReference type="EMBL" id="MQT12629.1"/>
    </source>
</evidence>
<dbReference type="Proteomes" id="UP000332515">
    <property type="component" value="Unassembled WGS sequence"/>
</dbReference>
<comment type="caution">
    <text evidence="5">The sequence shown here is derived from an EMBL/GenBank/DDBJ whole genome shotgun (WGS) entry which is preliminary data.</text>
</comment>
<reference evidence="5 6" key="1">
    <citation type="submission" date="2019-09" db="EMBL/GenBank/DDBJ databases">
        <title>Segnochrobactrum spirostomi gen. nov., sp. nov., isolated from the ciliate Spirostomum cf. yagiui and description of a novel family, Segnochrobactraceae fam. nov. within the order Rhizobiales of the class Alphaproteobacteria.</title>
        <authorList>
            <person name="Akter S."/>
            <person name="Shazib S.U.A."/>
            <person name="Shin M.K."/>
        </authorList>
    </citation>
    <scope>NUCLEOTIDE SEQUENCE [LARGE SCALE GENOMIC DNA]</scope>
    <source>
        <strain evidence="5 6">Sp-1</strain>
    </source>
</reference>
<evidence type="ECO:0000313" key="6">
    <source>
        <dbReference type="Proteomes" id="UP000332515"/>
    </source>
</evidence>
<accession>A0A6A7Y4I6</accession>
<keyword evidence="3 5" id="KW-0067">ATP-binding</keyword>
<dbReference type="InterPro" id="IPR003439">
    <property type="entry name" value="ABC_transporter-like_ATP-bd"/>
</dbReference>
<dbReference type="GO" id="GO:0005524">
    <property type="term" value="F:ATP binding"/>
    <property type="evidence" value="ECO:0007669"/>
    <property type="project" value="UniProtKB-KW"/>
</dbReference>
<gene>
    <name evidence="5" type="ORF">F0357_08165</name>
</gene>
<dbReference type="InterPro" id="IPR027417">
    <property type="entry name" value="P-loop_NTPase"/>
</dbReference>
<dbReference type="CDD" id="cd03214">
    <property type="entry name" value="ABC_Iron-Siderophores_B12_Hemin"/>
    <property type="match status" value="1"/>
</dbReference>
<dbReference type="InterPro" id="IPR003593">
    <property type="entry name" value="AAA+_ATPase"/>
</dbReference>
<protein>
    <submittedName>
        <fullName evidence="5">ABC transporter ATP-binding protein</fullName>
    </submittedName>
</protein>
<dbReference type="PROSITE" id="PS50893">
    <property type="entry name" value="ABC_TRANSPORTER_2"/>
    <property type="match status" value="1"/>
</dbReference>
<dbReference type="Pfam" id="PF00005">
    <property type="entry name" value="ABC_tran"/>
    <property type="match status" value="1"/>
</dbReference>
<comment type="similarity">
    <text evidence="1">Belongs to the ABC transporter superfamily.</text>
</comment>
<evidence type="ECO:0000256" key="1">
    <source>
        <dbReference type="ARBA" id="ARBA00005417"/>
    </source>
</evidence>
<sequence>MLDGVDLTIGHGERLAIVGPNGAGKTTLLRLLCGRIAPTRGHVRLDGRELARIPLAERARRIAVVGQNDQPDARLTLTDYVDLGRTPHRARGSAEADRAAVARALATVGLGALAHRAVGTLSGGERQRAGLARALAQEPTLLVLDEPTNHLDPRARADLLDLVRDLGLTVIAVLHDLALVSPFADRVAVLQGGRVVALDRPSTALGRGIVRAVFAMDCFPVTNPTTGRPLLVFDTPAA</sequence>
<dbReference type="PROSITE" id="PS00211">
    <property type="entry name" value="ABC_TRANSPORTER_1"/>
    <property type="match status" value="1"/>
</dbReference>
<keyword evidence="6" id="KW-1185">Reference proteome</keyword>
<dbReference type="SMART" id="SM00382">
    <property type="entry name" value="AAA"/>
    <property type="match status" value="1"/>
</dbReference>
<evidence type="ECO:0000259" key="4">
    <source>
        <dbReference type="PROSITE" id="PS50893"/>
    </source>
</evidence>
<evidence type="ECO:0000256" key="3">
    <source>
        <dbReference type="ARBA" id="ARBA00022840"/>
    </source>
</evidence>
<dbReference type="InterPro" id="IPR017871">
    <property type="entry name" value="ABC_transporter-like_CS"/>
</dbReference>
<feature type="domain" description="ABC transporter" evidence="4">
    <location>
        <begin position="1"/>
        <end position="217"/>
    </location>
</feature>